<dbReference type="RefSeq" id="WP_047584135.1">
    <property type="nucleotide sequence ID" value="NZ_CP019620.1"/>
</dbReference>
<reference evidence="1 2" key="1">
    <citation type="submission" date="2019-09" db="EMBL/GenBank/DDBJ databases">
        <authorList>
            <consortium name="PulseNet: The National Subtyping Network for Foodborne Disease Surveillance"/>
            <person name="Tarr C.L."/>
            <person name="Trees E."/>
            <person name="Katz L.S."/>
            <person name="Carleton-Romer H.A."/>
            <person name="Stroika S."/>
            <person name="Kucerova Z."/>
            <person name="Roache K.F."/>
            <person name="Sabol A.L."/>
            <person name="Besser J."/>
            <person name="Gerner-Smidt P."/>
        </authorList>
    </citation>
    <scope>NUCLEOTIDE SEQUENCE [LARGE SCALE GENOMIC DNA]</scope>
    <source>
        <strain evidence="1 2">PNUSAL005692</strain>
    </source>
</reference>
<dbReference type="NCBIfam" id="TIGR02937">
    <property type="entry name" value="sigma70-ECF"/>
    <property type="match status" value="1"/>
</dbReference>
<organism evidence="1 2">
    <name type="scientific">Listeria monocytogenes</name>
    <dbReference type="NCBI Taxonomy" id="1639"/>
    <lineage>
        <taxon>Bacteria</taxon>
        <taxon>Bacillati</taxon>
        <taxon>Bacillota</taxon>
        <taxon>Bacilli</taxon>
        <taxon>Bacillales</taxon>
        <taxon>Listeriaceae</taxon>
        <taxon>Listeria</taxon>
    </lineage>
</organism>
<evidence type="ECO:0000313" key="2">
    <source>
        <dbReference type="Proteomes" id="UP000489121"/>
    </source>
</evidence>
<dbReference type="InterPro" id="IPR014284">
    <property type="entry name" value="RNA_pol_sigma-70_dom"/>
</dbReference>
<accession>A0AAD2MJQ6</accession>
<dbReference type="AlphaFoldDB" id="A0AAD2MJQ6"/>
<dbReference type="GO" id="GO:0006352">
    <property type="term" value="P:DNA-templated transcription initiation"/>
    <property type="evidence" value="ECO:0007669"/>
    <property type="project" value="InterPro"/>
</dbReference>
<protein>
    <submittedName>
        <fullName evidence="1">Sigma-70 family RNA polymerase sigma factor</fullName>
    </submittedName>
</protein>
<name>A0AAD2MJQ6_LISMN</name>
<dbReference type="Gene3D" id="1.20.140.160">
    <property type="match status" value="1"/>
</dbReference>
<dbReference type="GO" id="GO:0003700">
    <property type="term" value="F:DNA-binding transcription factor activity"/>
    <property type="evidence" value="ECO:0007669"/>
    <property type="project" value="InterPro"/>
</dbReference>
<dbReference type="SUPFAM" id="SSF88659">
    <property type="entry name" value="Sigma3 and sigma4 domains of RNA polymerase sigma factors"/>
    <property type="match status" value="1"/>
</dbReference>
<dbReference type="Proteomes" id="UP000489121">
    <property type="component" value="Unassembled WGS sequence"/>
</dbReference>
<proteinExistence type="predicted"/>
<dbReference type="EMBL" id="AALGDA010000170">
    <property type="protein sequence ID" value="ECY9784592.1"/>
    <property type="molecule type" value="Genomic_DNA"/>
</dbReference>
<evidence type="ECO:0000313" key="1">
    <source>
        <dbReference type="EMBL" id="ECY9784592.1"/>
    </source>
</evidence>
<dbReference type="InterPro" id="IPR013324">
    <property type="entry name" value="RNA_pol_sigma_r3/r4-like"/>
</dbReference>
<comment type="caution">
    <text evidence="1">The sequence shown here is derived from an EMBL/GenBank/DDBJ whole genome shotgun (WGS) entry which is preliminary data.</text>
</comment>
<sequence length="134" mass="15929">MKSEVEVNYLFVRYVQQSIKNSSSACLKKKQKYSRNYFPTDSLEEIVKSSISESYLSLDFISESEIINLQNFTENEELSRAIEQLNFKEKKLLYEKYIQCKTDSEIANIFNISRQGVSIFRKRLLKKIEEFLKR</sequence>
<gene>
    <name evidence="1" type="ORF">F6515_16610</name>
</gene>